<keyword evidence="4" id="KW-0233">DNA recombination</keyword>
<dbReference type="InterPro" id="IPR053876">
    <property type="entry name" value="Phage_int_M"/>
</dbReference>
<dbReference type="InterPro" id="IPR025166">
    <property type="entry name" value="Integrase_DNA_bind_dom"/>
</dbReference>
<dbReference type="Pfam" id="PF22022">
    <property type="entry name" value="Phage_int_M"/>
    <property type="match status" value="1"/>
</dbReference>
<dbReference type="PANTHER" id="PTHR30629">
    <property type="entry name" value="PROPHAGE INTEGRASE"/>
    <property type="match status" value="1"/>
</dbReference>
<dbReference type="Pfam" id="PF13356">
    <property type="entry name" value="Arm-DNA-bind_3"/>
    <property type="match status" value="1"/>
</dbReference>
<keyword evidence="2" id="KW-0229">DNA integration</keyword>
<dbReference type="InterPro" id="IPR013762">
    <property type="entry name" value="Integrase-like_cat_sf"/>
</dbReference>
<dbReference type="InterPro" id="IPR010998">
    <property type="entry name" value="Integrase_recombinase_N"/>
</dbReference>
<dbReference type="EMBL" id="CP091511">
    <property type="protein sequence ID" value="UOO89483.1"/>
    <property type="molecule type" value="Genomic_DNA"/>
</dbReference>
<dbReference type="InterPro" id="IPR050808">
    <property type="entry name" value="Phage_Integrase"/>
</dbReference>
<evidence type="ECO:0000313" key="8">
    <source>
        <dbReference type="EMBL" id="UOO89483.1"/>
    </source>
</evidence>
<evidence type="ECO:0000256" key="4">
    <source>
        <dbReference type="ARBA" id="ARBA00023172"/>
    </source>
</evidence>
<protein>
    <submittedName>
        <fullName evidence="8">Tyrosine-type recombinase/integrase</fullName>
    </submittedName>
</protein>
<feature type="domain" description="Tyr recombinase" evidence="6">
    <location>
        <begin position="197"/>
        <end position="378"/>
    </location>
</feature>
<keyword evidence="3 5" id="KW-0238">DNA-binding</keyword>
<accession>A0ABY4E117</accession>
<name>A0ABY4E117_9NEIS</name>
<dbReference type="Gene3D" id="3.30.160.390">
    <property type="entry name" value="Integrase, DNA-binding domain"/>
    <property type="match status" value="1"/>
</dbReference>
<dbReference type="InterPro" id="IPR038488">
    <property type="entry name" value="Integrase_DNA-bd_sf"/>
</dbReference>
<gene>
    <name evidence="8" type="ORF">LVJ82_00440</name>
</gene>
<dbReference type="Proteomes" id="UP000832011">
    <property type="component" value="Chromosome"/>
</dbReference>
<dbReference type="PROSITE" id="PS51900">
    <property type="entry name" value="CB"/>
    <property type="match status" value="1"/>
</dbReference>
<keyword evidence="9" id="KW-1185">Reference proteome</keyword>
<organism evidence="8 9">
    <name type="scientific">Vitreoscilla massiliensis</name>
    <dbReference type="NCBI Taxonomy" id="1689272"/>
    <lineage>
        <taxon>Bacteria</taxon>
        <taxon>Pseudomonadati</taxon>
        <taxon>Pseudomonadota</taxon>
        <taxon>Betaproteobacteria</taxon>
        <taxon>Neisseriales</taxon>
        <taxon>Neisseriaceae</taxon>
        <taxon>Vitreoscilla</taxon>
    </lineage>
</organism>
<dbReference type="Pfam" id="PF00589">
    <property type="entry name" value="Phage_integrase"/>
    <property type="match status" value="1"/>
</dbReference>
<sequence>MLNDTKIKALKPQEKQYRVTDRDGLYLVVLPTGTKTFRYDYKINGRRETYTIGVYGIVTLARAREMLLEAKRLLADGISPSQHKQDKRQFESENTLGAWWKKYLDANQGFAAGTLKMKISTYKKDIEPNFSNKLLSEIKTNHIRKLCEDINERGAPTTAVRVKTIFNEIYNLAIIKGMDIPNPATAIISKGIYAKVSRNRALSSNDIRQFIIKLNESELYPAIKLSIEILLYTMLRKSEVVNAKWDEIDFESKMWTIPAERMKARRAHNVYLSEQVISRLKDLQVYSRGSDFVFPARGNKTKPMAVSSTNRGANETIEKLNGKVEPFVIHDFRRTASTILHEKGYNTDHIEKCLAHVDGSVRGVYNKAEYESERRILMQDWADMIDEWVK</sequence>
<dbReference type="Gene3D" id="1.10.443.10">
    <property type="entry name" value="Intergrase catalytic core"/>
    <property type="match status" value="1"/>
</dbReference>
<evidence type="ECO:0000256" key="1">
    <source>
        <dbReference type="ARBA" id="ARBA00008857"/>
    </source>
</evidence>
<evidence type="ECO:0000256" key="3">
    <source>
        <dbReference type="ARBA" id="ARBA00023125"/>
    </source>
</evidence>
<evidence type="ECO:0000256" key="5">
    <source>
        <dbReference type="PROSITE-ProRule" id="PRU01248"/>
    </source>
</evidence>
<dbReference type="InterPro" id="IPR011010">
    <property type="entry name" value="DNA_brk_join_enz"/>
</dbReference>
<evidence type="ECO:0000313" key="9">
    <source>
        <dbReference type="Proteomes" id="UP000832011"/>
    </source>
</evidence>
<evidence type="ECO:0000256" key="2">
    <source>
        <dbReference type="ARBA" id="ARBA00022908"/>
    </source>
</evidence>
<proteinExistence type="inferred from homology"/>
<dbReference type="SUPFAM" id="SSF56349">
    <property type="entry name" value="DNA breaking-rejoining enzymes"/>
    <property type="match status" value="1"/>
</dbReference>
<dbReference type="PROSITE" id="PS51898">
    <property type="entry name" value="TYR_RECOMBINASE"/>
    <property type="match status" value="1"/>
</dbReference>
<dbReference type="InterPro" id="IPR044068">
    <property type="entry name" value="CB"/>
</dbReference>
<dbReference type="RefSeq" id="WP_058357173.1">
    <property type="nucleotide sequence ID" value="NZ_CABKVG010000010.1"/>
</dbReference>
<reference evidence="8 9" key="1">
    <citation type="journal article" date="2022" name="Res Sq">
        <title>Evolution of multicellular longitudinally dividing oral cavity symbionts (Neisseriaceae).</title>
        <authorList>
            <person name="Nyongesa S."/>
            <person name="Weber P."/>
            <person name="Bernet E."/>
            <person name="Pullido F."/>
            <person name="Nieckarz M."/>
            <person name="Delaby M."/>
            <person name="Nieves C."/>
            <person name="Viehboeck T."/>
            <person name="Krause N."/>
            <person name="Rivera-Millot A."/>
            <person name="Nakamura A."/>
            <person name="Vischer N."/>
            <person name="VanNieuwenhze M."/>
            <person name="Brun Y."/>
            <person name="Cava F."/>
            <person name="Bulgheresi S."/>
            <person name="Veyrier F."/>
        </authorList>
    </citation>
    <scope>NUCLEOTIDE SEQUENCE [LARGE SCALE GENOMIC DNA]</scope>
    <source>
        <strain evidence="8 9">SN4</strain>
    </source>
</reference>
<dbReference type="CDD" id="cd00801">
    <property type="entry name" value="INT_P4_C"/>
    <property type="match status" value="1"/>
</dbReference>
<dbReference type="InterPro" id="IPR002104">
    <property type="entry name" value="Integrase_catalytic"/>
</dbReference>
<dbReference type="PANTHER" id="PTHR30629:SF2">
    <property type="entry name" value="PROPHAGE INTEGRASE INTS-RELATED"/>
    <property type="match status" value="1"/>
</dbReference>
<dbReference type="Gene3D" id="1.10.150.130">
    <property type="match status" value="1"/>
</dbReference>
<evidence type="ECO:0000259" key="6">
    <source>
        <dbReference type="PROSITE" id="PS51898"/>
    </source>
</evidence>
<comment type="similarity">
    <text evidence="1">Belongs to the 'phage' integrase family.</text>
</comment>
<evidence type="ECO:0000259" key="7">
    <source>
        <dbReference type="PROSITE" id="PS51900"/>
    </source>
</evidence>
<feature type="domain" description="Core-binding (CB)" evidence="7">
    <location>
        <begin position="94"/>
        <end position="174"/>
    </location>
</feature>